<keyword evidence="5" id="KW-1185">Reference proteome</keyword>
<evidence type="ECO:0000259" key="3">
    <source>
        <dbReference type="Pfam" id="PF13511"/>
    </source>
</evidence>
<name>A0A557SHG7_9GAMM</name>
<protein>
    <submittedName>
        <fullName evidence="4">DUF4124 domain-containing protein</fullName>
    </submittedName>
</protein>
<feature type="chain" id="PRO_5022045442" evidence="2">
    <location>
        <begin position="19"/>
        <end position="249"/>
    </location>
</feature>
<dbReference type="EMBL" id="VMNH01000005">
    <property type="protein sequence ID" value="TVO76856.1"/>
    <property type="molecule type" value="Genomic_DNA"/>
</dbReference>
<feature type="signal peptide" evidence="2">
    <location>
        <begin position="1"/>
        <end position="18"/>
    </location>
</feature>
<reference evidence="4 5" key="1">
    <citation type="submission" date="2019-07" db="EMBL/GenBank/DDBJ databases">
        <title>The pathways for chlorine oxyanion respiration interact through the shared metabolite chlorate.</title>
        <authorList>
            <person name="Barnum T.P."/>
            <person name="Cheng Y."/>
            <person name="Hill K.A."/>
            <person name="Lucas L.N."/>
            <person name="Carlson H.K."/>
            <person name="Coates J.D."/>
        </authorList>
    </citation>
    <scope>NUCLEOTIDE SEQUENCE [LARGE SCALE GENOMIC DNA]</scope>
    <source>
        <strain evidence="4 5">BK-1</strain>
    </source>
</reference>
<feature type="domain" description="DUF4124" evidence="3">
    <location>
        <begin position="7"/>
        <end position="47"/>
    </location>
</feature>
<organism evidence="4 5">
    <name type="scientific">Sedimenticola selenatireducens</name>
    <dbReference type="NCBI Taxonomy" id="191960"/>
    <lineage>
        <taxon>Bacteria</taxon>
        <taxon>Pseudomonadati</taxon>
        <taxon>Pseudomonadota</taxon>
        <taxon>Gammaproteobacteria</taxon>
        <taxon>Chromatiales</taxon>
        <taxon>Sedimenticolaceae</taxon>
        <taxon>Sedimenticola</taxon>
    </lineage>
</organism>
<proteinExistence type="predicted"/>
<evidence type="ECO:0000313" key="5">
    <source>
        <dbReference type="Proteomes" id="UP000316649"/>
    </source>
</evidence>
<sequence>MRALFVLCLLLLSVPGQSEIYKWVDSKGEVHYSDTPSRDAEQIKLSDPTIYTPTGVAASAGSAQTPAAKAPDKINYSSFVIVAPGNNEVVQSNDGTVTVQFQIEPGLKSGHYILPVLDGTILTQKATSSVLILNGLERGAHMLHASIYNAGGSLLSRSNIVQFFVRQTSVVEDGKSPDLPDSGSSGQSGVDAPQYKPGAAPGYTPGASSNFTPDPTDSSPGQDNTKFDPTSKPISSSPGQTNPAFKPNY</sequence>
<evidence type="ECO:0000256" key="2">
    <source>
        <dbReference type="SAM" id="SignalP"/>
    </source>
</evidence>
<dbReference type="Proteomes" id="UP000316649">
    <property type="component" value="Unassembled WGS sequence"/>
</dbReference>
<feature type="region of interest" description="Disordered" evidence="1">
    <location>
        <begin position="172"/>
        <end position="249"/>
    </location>
</feature>
<accession>A0A557SHG7</accession>
<dbReference type="RefSeq" id="WP_144357985.1">
    <property type="nucleotide sequence ID" value="NZ_VMNH01000005.1"/>
</dbReference>
<dbReference type="OrthoDB" id="7062774at2"/>
<evidence type="ECO:0000313" key="4">
    <source>
        <dbReference type="EMBL" id="TVO76856.1"/>
    </source>
</evidence>
<feature type="compositionally biased region" description="Polar residues" evidence="1">
    <location>
        <begin position="206"/>
        <end position="243"/>
    </location>
</feature>
<gene>
    <name evidence="4" type="ORF">FHP88_05370</name>
</gene>
<dbReference type="Pfam" id="PF13511">
    <property type="entry name" value="DUF4124"/>
    <property type="match status" value="1"/>
</dbReference>
<evidence type="ECO:0000256" key="1">
    <source>
        <dbReference type="SAM" id="MobiDB-lite"/>
    </source>
</evidence>
<keyword evidence="2" id="KW-0732">Signal</keyword>
<dbReference type="InterPro" id="IPR025392">
    <property type="entry name" value="DUF4124"/>
</dbReference>
<dbReference type="AlphaFoldDB" id="A0A557SHG7"/>
<comment type="caution">
    <text evidence="4">The sequence shown here is derived from an EMBL/GenBank/DDBJ whole genome shotgun (WGS) entry which is preliminary data.</text>
</comment>